<dbReference type="CDD" id="cd00093">
    <property type="entry name" value="HTH_XRE"/>
    <property type="match status" value="1"/>
</dbReference>
<dbReference type="Gene3D" id="1.10.260.40">
    <property type="entry name" value="lambda repressor-like DNA-binding domains"/>
    <property type="match status" value="1"/>
</dbReference>
<dbReference type="Proteomes" id="UP000182783">
    <property type="component" value="Unassembled WGS sequence"/>
</dbReference>
<dbReference type="SMART" id="SM00530">
    <property type="entry name" value="HTH_XRE"/>
    <property type="match status" value="1"/>
</dbReference>
<evidence type="ECO:0000256" key="2">
    <source>
        <dbReference type="ARBA" id="ARBA00022803"/>
    </source>
</evidence>
<evidence type="ECO:0000259" key="6">
    <source>
        <dbReference type="PROSITE" id="PS50943"/>
    </source>
</evidence>
<dbReference type="SUPFAM" id="SSF48452">
    <property type="entry name" value="TPR-like"/>
    <property type="match status" value="1"/>
</dbReference>
<dbReference type="Pfam" id="PF01381">
    <property type="entry name" value="HTH_3"/>
    <property type="match status" value="1"/>
</dbReference>
<keyword evidence="2 4" id="KW-0802">TPR repeat</keyword>
<feature type="repeat" description="TPR" evidence="4">
    <location>
        <begin position="251"/>
        <end position="284"/>
    </location>
</feature>
<organism evidence="7 8">
    <name type="scientific">Paenibacillus jilunlii</name>
    <dbReference type="NCBI Taxonomy" id="682956"/>
    <lineage>
        <taxon>Bacteria</taxon>
        <taxon>Bacillati</taxon>
        <taxon>Bacillota</taxon>
        <taxon>Bacilli</taxon>
        <taxon>Bacillales</taxon>
        <taxon>Paenibacillaceae</taxon>
        <taxon>Paenibacillus</taxon>
    </lineage>
</organism>
<dbReference type="InterPro" id="IPR013105">
    <property type="entry name" value="TPR_2"/>
</dbReference>
<keyword evidence="1" id="KW-0677">Repeat</keyword>
<dbReference type="GO" id="GO:0003677">
    <property type="term" value="F:DNA binding"/>
    <property type="evidence" value="ECO:0007669"/>
    <property type="project" value="UniProtKB-KW"/>
</dbReference>
<evidence type="ECO:0000256" key="4">
    <source>
        <dbReference type="PROSITE-ProRule" id="PRU00339"/>
    </source>
</evidence>
<evidence type="ECO:0000256" key="5">
    <source>
        <dbReference type="SAM" id="Coils"/>
    </source>
</evidence>
<dbReference type="EMBL" id="FNGM01000001">
    <property type="protein sequence ID" value="SDL09180.1"/>
    <property type="molecule type" value="Genomic_DNA"/>
</dbReference>
<dbReference type="InterPro" id="IPR001387">
    <property type="entry name" value="Cro/C1-type_HTH"/>
</dbReference>
<dbReference type="RefSeq" id="WP_062521660.1">
    <property type="nucleotide sequence ID" value="NZ_CP048429.1"/>
</dbReference>
<dbReference type="PANTHER" id="PTHR46558">
    <property type="entry name" value="TRACRIPTIONAL REGULATORY PROTEIN-RELATED-RELATED"/>
    <property type="match status" value="1"/>
</dbReference>
<evidence type="ECO:0000256" key="3">
    <source>
        <dbReference type="ARBA" id="ARBA00023125"/>
    </source>
</evidence>
<accession>A0A1G9H8B5</accession>
<dbReference type="SUPFAM" id="SSF47413">
    <property type="entry name" value="lambda repressor-like DNA-binding domains"/>
    <property type="match status" value="1"/>
</dbReference>
<dbReference type="PANTHER" id="PTHR46558:SF11">
    <property type="entry name" value="HTH-TYPE TRANSCRIPTIONAL REGULATOR XRE"/>
    <property type="match status" value="1"/>
</dbReference>
<proteinExistence type="predicted"/>
<dbReference type="InterPro" id="IPR011990">
    <property type="entry name" value="TPR-like_helical_dom_sf"/>
</dbReference>
<dbReference type="InterPro" id="IPR010982">
    <property type="entry name" value="Lambda_DNA-bd_dom_sf"/>
</dbReference>
<feature type="domain" description="HTH cro/C1-type" evidence="6">
    <location>
        <begin position="9"/>
        <end position="63"/>
    </location>
</feature>
<dbReference type="InterPro" id="IPR019734">
    <property type="entry name" value="TPR_rpt"/>
</dbReference>
<evidence type="ECO:0000313" key="7">
    <source>
        <dbReference type="EMBL" id="SDL09180.1"/>
    </source>
</evidence>
<protein>
    <submittedName>
        <fullName evidence="7">Transcriptional regulator, contains XRE-family HTH domain</fullName>
    </submittedName>
</protein>
<name>A0A1G9H8B5_9BACL</name>
<dbReference type="AlphaFoldDB" id="A0A1G9H8B5"/>
<evidence type="ECO:0000256" key="1">
    <source>
        <dbReference type="ARBA" id="ARBA00022737"/>
    </source>
</evidence>
<keyword evidence="5" id="KW-0175">Coiled coil</keyword>
<dbReference type="PROSITE" id="PS50005">
    <property type="entry name" value="TPR"/>
    <property type="match status" value="1"/>
</dbReference>
<reference evidence="7 8" key="1">
    <citation type="submission" date="2016-10" db="EMBL/GenBank/DDBJ databases">
        <authorList>
            <person name="de Groot N.N."/>
        </authorList>
    </citation>
    <scope>NUCLEOTIDE SEQUENCE [LARGE SCALE GENOMIC DNA]</scope>
    <source>
        <strain evidence="7 8">CGMCC 1.10239</strain>
    </source>
</reference>
<evidence type="ECO:0000313" key="8">
    <source>
        <dbReference type="Proteomes" id="UP000182783"/>
    </source>
</evidence>
<dbReference type="Pfam" id="PF07719">
    <property type="entry name" value="TPR_2"/>
    <property type="match status" value="1"/>
</dbReference>
<feature type="coiled-coil region" evidence="5">
    <location>
        <begin position="300"/>
        <end position="327"/>
    </location>
</feature>
<keyword evidence="3" id="KW-0238">DNA-binding</keyword>
<dbReference type="SMART" id="SM00028">
    <property type="entry name" value="TPR"/>
    <property type="match status" value="2"/>
</dbReference>
<dbReference type="PROSITE" id="PS50943">
    <property type="entry name" value="HTH_CROC1"/>
    <property type="match status" value="1"/>
</dbReference>
<dbReference type="OrthoDB" id="9804312at2"/>
<sequence length="345" mass="40664">MNIEIGKKIKALRLQKGKTQEELAAKLNMSSQAVSKWENNVTMPDIQILPDLSVILGVTIDELFALTDDTHLERIGNMISNEHFISEEDFNYAEQFLKEKLYDDQKKSQCITLLAQLHIHRSDEHRELASHYAKEALLLAPDKKSNHNVLRDAENGVFFDWNYSNHHKLIDYYKNFVPEHPDYWRGYVWLMNYLIADGRCIEAREILERLNEIHPGYLYQLYGGLICKEESNLPQALVLWEQMTQLYPHEWLAWSSRGDCMAKLCRYDEAIEYYTKGYELQPNPKYIDSLIAIYHIYEIQGKYDKAIEKLQEIIARLERDWQITEGKTVDFYVGEVENLKMMLNE</sequence>
<gene>
    <name evidence="7" type="ORF">SAMN05216191_101746</name>
</gene>
<dbReference type="Gene3D" id="1.25.40.10">
    <property type="entry name" value="Tetratricopeptide repeat domain"/>
    <property type="match status" value="1"/>
</dbReference>